<protein>
    <submittedName>
        <fullName evidence="1">Uncharacterized protein</fullName>
    </submittedName>
</protein>
<dbReference type="EMBL" id="BRLJ01000001">
    <property type="protein sequence ID" value="GKX61454.1"/>
    <property type="molecule type" value="Genomic_DNA"/>
</dbReference>
<organism evidence="1 2">
    <name type="scientific">Pragia fontium</name>
    <dbReference type="NCBI Taxonomy" id="82985"/>
    <lineage>
        <taxon>Bacteria</taxon>
        <taxon>Pseudomonadati</taxon>
        <taxon>Pseudomonadota</taxon>
        <taxon>Gammaproteobacteria</taxon>
        <taxon>Enterobacterales</taxon>
        <taxon>Budviciaceae</taxon>
        <taxon>Pragia</taxon>
    </lineage>
</organism>
<keyword evidence="2" id="KW-1185">Reference proteome</keyword>
<gene>
    <name evidence="1" type="ORF">SOASR032_00230</name>
</gene>
<sequence>MLDEALLRLERISAGALTRTKAEGSRRRRPGFGGGGAGVQGAFASNALCSATSTYVDLYSVLIVDETFAVIKFN</sequence>
<dbReference type="Proteomes" id="UP001059610">
    <property type="component" value="Unassembled WGS sequence"/>
</dbReference>
<evidence type="ECO:0000313" key="2">
    <source>
        <dbReference type="Proteomes" id="UP001059610"/>
    </source>
</evidence>
<evidence type="ECO:0000313" key="1">
    <source>
        <dbReference type="EMBL" id="GKX61454.1"/>
    </source>
</evidence>
<reference evidence="1" key="1">
    <citation type="submission" date="2022-06" db="EMBL/GenBank/DDBJ databases">
        <title>Draft genome sequences of Pragia fontium str. JCM24417.</title>
        <authorList>
            <person name="Wakabayashi Y."/>
            <person name="Kojima K."/>
        </authorList>
    </citation>
    <scope>NUCLEOTIDE SEQUENCE</scope>
    <source>
        <strain evidence="1">JCM 24417</strain>
    </source>
</reference>
<comment type="caution">
    <text evidence="1">The sequence shown here is derived from an EMBL/GenBank/DDBJ whole genome shotgun (WGS) entry which is preliminary data.</text>
</comment>
<accession>A0ABQ5LDK4</accession>
<proteinExistence type="predicted"/>
<name>A0ABQ5LDK4_9GAMM</name>